<dbReference type="AlphaFoldDB" id="A0A1S3VB04"/>
<evidence type="ECO:0000313" key="3">
    <source>
        <dbReference type="RefSeq" id="XP_014515536.1"/>
    </source>
</evidence>
<name>A0A1S3VB04_VIGRR</name>
<dbReference type="STRING" id="3916.A0A1S3VB04"/>
<reference evidence="3" key="2">
    <citation type="submission" date="2025-08" db="UniProtKB">
        <authorList>
            <consortium name="RefSeq"/>
        </authorList>
    </citation>
    <scope>IDENTIFICATION</scope>
    <source>
        <tissue evidence="3">Leaf</tissue>
    </source>
</reference>
<dbReference type="GeneID" id="106773351"/>
<dbReference type="InterPro" id="IPR019557">
    <property type="entry name" value="AminoTfrase-like_pln_mobile"/>
</dbReference>
<keyword evidence="2" id="KW-1185">Reference proteome</keyword>
<dbReference type="Pfam" id="PF10536">
    <property type="entry name" value="PMD"/>
    <property type="match status" value="2"/>
</dbReference>
<dbReference type="KEGG" id="vra:106773351"/>
<accession>A0A1S3VB04</accession>
<feature type="domain" description="Aminotransferase-like plant mobile" evidence="1">
    <location>
        <begin position="12"/>
        <end position="90"/>
    </location>
</feature>
<dbReference type="GO" id="GO:0010073">
    <property type="term" value="P:meristem maintenance"/>
    <property type="evidence" value="ECO:0007669"/>
    <property type="project" value="InterPro"/>
</dbReference>
<dbReference type="RefSeq" id="XP_014515536.1">
    <property type="nucleotide sequence ID" value="XM_014660050.1"/>
</dbReference>
<dbReference type="OrthoDB" id="1434670at2759"/>
<sequence>MSGLASLVNLSYKYADHGLIVSLAERWHLETNTFHLPVGEMSVTLDDVHNLLHLPIIGQFCEVGELECDTARSHLMDLLGINCAKASTEMKQSRGPKSGTLIRVSYLLLFRDLNACARYAWGAVALSHSYEQLGDASFTSVRQIAGYSTLLQSWIYEHHLGIGRRRVSDKYTDLDTQASRYIPPRQEGTVVYQCTIETLQVARRSVEEYEASTSRGVRHVRGRTSFS</sequence>
<protein>
    <submittedName>
        <fullName evidence="3">Protein MAIN-LIKE 1-like</fullName>
    </submittedName>
</protein>
<evidence type="ECO:0000313" key="2">
    <source>
        <dbReference type="Proteomes" id="UP000087766"/>
    </source>
</evidence>
<feature type="domain" description="Aminotransferase-like plant mobile" evidence="1">
    <location>
        <begin position="97"/>
        <end position="169"/>
    </location>
</feature>
<evidence type="ECO:0000259" key="1">
    <source>
        <dbReference type="Pfam" id="PF10536"/>
    </source>
</evidence>
<dbReference type="PANTHER" id="PTHR46033:SF8">
    <property type="entry name" value="PROTEIN MAINTENANCE OF MERISTEMS-LIKE"/>
    <property type="match status" value="1"/>
</dbReference>
<reference evidence="2" key="1">
    <citation type="journal article" date="2014" name="Nat. Commun.">
        <title>Genome sequence of mungbean and insights into evolution within Vigna species.</title>
        <authorList>
            <person name="Kang Y.J."/>
            <person name="Kim S.K."/>
            <person name="Kim M.Y."/>
            <person name="Lestari P."/>
            <person name="Kim K.H."/>
            <person name="Ha B.K."/>
            <person name="Jun T.H."/>
            <person name="Hwang W.J."/>
            <person name="Lee T."/>
            <person name="Lee J."/>
            <person name="Shim S."/>
            <person name="Yoon M.Y."/>
            <person name="Jang Y.E."/>
            <person name="Han K.S."/>
            <person name="Taeprayoon P."/>
            <person name="Yoon N."/>
            <person name="Somta P."/>
            <person name="Tanya P."/>
            <person name="Kim K.S."/>
            <person name="Gwag J.G."/>
            <person name="Moon J.K."/>
            <person name="Lee Y.H."/>
            <person name="Park B.S."/>
            <person name="Bombarely A."/>
            <person name="Doyle J.J."/>
            <person name="Jackson S.A."/>
            <person name="Schafleitner R."/>
            <person name="Srinives P."/>
            <person name="Varshney R.K."/>
            <person name="Lee S.H."/>
        </authorList>
    </citation>
    <scope>NUCLEOTIDE SEQUENCE [LARGE SCALE GENOMIC DNA]</scope>
    <source>
        <strain evidence="2">cv. VC1973A</strain>
    </source>
</reference>
<dbReference type="InterPro" id="IPR044824">
    <property type="entry name" value="MAIN-like"/>
</dbReference>
<dbReference type="Proteomes" id="UP000087766">
    <property type="component" value="Chromosome 9"/>
</dbReference>
<organism evidence="2 3">
    <name type="scientific">Vigna radiata var. radiata</name>
    <name type="common">Mung bean</name>
    <name type="synonym">Phaseolus aureus</name>
    <dbReference type="NCBI Taxonomy" id="3916"/>
    <lineage>
        <taxon>Eukaryota</taxon>
        <taxon>Viridiplantae</taxon>
        <taxon>Streptophyta</taxon>
        <taxon>Embryophyta</taxon>
        <taxon>Tracheophyta</taxon>
        <taxon>Spermatophyta</taxon>
        <taxon>Magnoliopsida</taxon>
        <taxon>eudicotyledons</taxon>
        <taxon>Gunneridae</taxon>
        <taxon>Pentapetalae</taxon>
        <taxon>rosids</taxon>
        <taxon>fabids</taxon>
        <taxon>Fabales</taxon>
        <taxon>Fabaceae</taxon>
        <taxon>Papilionoideae</taxon>
        <taxon>50 kb inversion clade</taxon>
        <taxon>NPAAA clade</taxon>
        <taxon>indigoferoid/millettioid clade</taxon>
        <taxon>Phaseoleae</taxon>
        <taxon>Vigna</taxon>
    </lineage>
</organism>
<dbReference type="PANTHER" id="PTHR46033">
    <property type="entry name" value="PROTEIN MAIN-LIKE 2"/>
    <property type="match status" value="1"/>
</dbReference>
<gene>
    <name evidence="3" type="primary">LOC106773351</name>
</gene>
<proteinExistence type="predicted"/>